<dbReference type="AlphaFoldDB" id="A0A9P6ZZW1"/>
<protein>
    <submittedName>
        <fullName evidence="3">Casein kinase I isoform alpha-like protein</fullName>
    </submittedName>
</protein>
<keyword evidence="4" id="KW-1185">Reference proteome</keyword>
<gene>
    <name evidence="3" type="ORF">EV702DRAFT_1178148</name>
</gene>
<keyword evidence="3" id="KW-0418">Kinase</keyword>
<keyword evidence="3" id="KW-0808">Transferase</keyword>
<dbReference type="Gene3D" id="1.10.510.10">
    <property type="entry name" value="Transferase(Phosphotransferase) domain 1"/>
    <property type="match status" value="1"/>
</dbReference>
<reference evidence="3" key="1">
    <citation type="journal article" date="2020" name="New Phytol.">
        <title>Comparative genomics reveals dynamic genome evolution in host specialist ectomycorrhizal fungi.</title>
        <authorList>
            <person name="Lofgren L.A."/>
            <person name="Nguyen N.H."/>
            <person name="Vilgalys R."/>
            <person name="Ruytinx J."/>
            <person name="Liao H.L."/>
            <person name="Branco S."/>
            <person name="Kuo A."/>
            <person name="LaButti K."/>
            <person name="Lipzen A."/>
            <person name="Andreopoulos W."/>
            <person name="Pangilinan J."/>
            <person name="Riley R."/>
            <person name="Hundley H."/>
            <person name="Na H."/>
            <person name="Barry K."/>
            <person name="Grigoriev I.V."/>
            <person name="Stajich J.E."/>
            <person name="Kennedy P.G."/>
        </authorList>
    </citation>
    <scope>NUCLEOTIDE SEQUENCE</scope>
    <source>
        <strain evidence="3">DOB743</strain>
    </source>
</reference>
<dbReference type="InterPro" id="IPR000719">
    <property type="entry name" value="Prot_kinase_dom"/>
</dbReference>
<keyword evidence="1" id="KW-0067">ATP-binding</keyword>
<name>A0A9P6ZZW1_9AGAM</name>
<dbReference type="InterPro" id="IPR011009">
    <property type="entry name" value="Kinase-like_dom_sf"/>
</dbReference>
<dbReference type="EMBL" id="JABBWD010000010">
    <property type="protein sequence ID" value="KAG1779889.1"/>
    <property type="molecule type" value="Genomic_DNA"/>
</dbReference>
<evidence type="ECO:0000313" key="3">
    <source>
        <dbReference type="EMBL" id="KAG1779889.1"/>
    </source>
</evidence>
<dbReference type="Proteomes" id="UP000714275">
    <property type="component" value="Unassembled WGS sequence"/>
</dbReference>
<proteinExistence type="predicted"/>
<dbReference type="PROSITE" id="PS00107">
    <property type="entry name" value="PROTEIN_KINASE_ATP"/>
    <property type="match status" value="1"/>
</dbReference>
<feature type="domain" description="Protein kinase" evidence="2">
    <location>
        <begin position="12"/>
        <end position="265"/>
    </location>
</feature>
<dbReference type="PROSITE" id="PS50011">
    <property type="entry name" value="PROTEIN_KINASE_DOM"/>
    <property type="match status" value="1"/>
</dbReference>
<comment type="caution">
    <text evidence="3">The sequence shown here is derived from an EMBL/GenBank/DDBJ whole genome shotgun (WGS) entry which is preliminary data.</text>
</comment>
<dbReference type="GO" id="GO:0005524">
    <property type="term" value="F:ATP binding"/>
    <property type="evidence" value="ECO:0007669"/>
    <property type="project" value="UniProtKB-UniRule"/>
</dbReference>
<keyword evidence="1" id="KW-0547">Nucleotide-binding</keyword>
<organism evidence="3 4">
    <name type="scientific">Suillus placidus</name>
    <dbReference type="NCBI Taxonomy" id="48579"/>
    <lineage>
        <taxon>Eukaryota</taxon>
        <taxon>Fungi</taxon>
        <taxon>Dikarya</taxon>
        <taxon>Basidiomycota</taxon>
        <taxon>Agaricomycotina</taxon>
        <taxon>Agaricomycetes</taxon>
        <taxon>Agaricomycetidae</taxon>
        <taxon>Boletales</taxon>
        <taxon>Suillineae</taxon>
        <taxon>Suillaceae</taxon>
        <taxon>Suillus</taxon>
    </lineage>
</organism>
<evidence type="ECO:0000313" key="4">
    <source>
        <dbReference type="Proteomes" id="UP000714275"/>
    </source>
</evidence>
<dbReference type="SUPFAM" id="SSF56112">
    <property type="entry name" value="Protein kinase-like (PK-like)"/>
    <property type="match status" value="1"/>
</dbReference>
<dbReference type="PANTHER" id="PTHR11909">
    <property type="entry name" value="CASEIN KINASE-RELATED"/>
    <property type="match status" value="1"/>
</dbReference>
<accession>A0A9P6ZZW1</accession>
<feature type="binding site" evidence="1">
    <location>
        <position position="41"/>
    </location>
    <ligand>
        <name>ATP</name>
        <dbReference type="ChEBI" id="CHEBI:30616"/>
    </ligand>
</feature>
<dbReference type="InterPro" id="IPR017441">
    <property type="entry name" value="Protein_kinase_ATP_BS"/>
</dbReference>
<dbReference type="OrthoDB" id="5800476at2759"/>
<sequence>MCKVPSRVDGRFRLGDPLGSGTYGVVYRARNIINDTDLAVKLEPLTNNSSSLEHEYHILKQLESGVGIPHVIWFGREATYHALALDLLGPSLHELFLTHNQKFELHTVINLGDQLLSSLEYIHSCNYVHDNIKPHNVLVGCGALEQTAFIIDFGIARECLTGTPVFASINSHLGVVPARHDDLESLVYMLIYFLCGSLPWLPKGRKKLSSSCILVRKVDTTIQVLCHGIPSEVATMLIYARSLAFSEDPDYDYLQSLLNNIHATLLPSATCSLDLSHLRDLIMHS</sequence>
<dbReference type="GO" id="GO:0004672">
    <property type="term" value="F:protein kinase activity"/>
    <property type="evidence" value="ECO:0007669"/>
    <property type="project" value="InterPro"/>
</dbReference>
<evidence type="ECO:0000259" key="2">
    <source>
        <dbReference type="PROSITE" id="PS50011"/>
    </source>
</evidence>
<dbReference type="InterPro" id="IPR050235">
    <property type="entry name" value="CK1_Ser-Thr_kinase"/>
</dbReference>
<dbReference type="Pfam" id="PF00069">
    <property type="entry name" value="Pkinase"/>
    <property type="match status" value="1"/>
</dbReference>
<evidence type="ECO:0000256" key="1">
    <source>
        <dbReference type="PROSITE-ProRule" id="PRU10141"/>
    </source>
</evidence>